<protein>
    <recommendedName>
        <fullName evidence="4">Nose resistant-to-fluoxetine protein N-terminal domain-containing protein</fullName>
    </recommendedName>
</protein>
<feature type="domain" description="Nose resistant-to-fluoxetine protein N-terminal" evidence="4">
    <location>
        <begin position="93"/>
        <end position="238"/>
    </location>
</feature>
<proteinExistence type="predicted"/>
<dbReference type="PROSITE" id="PS51257">
    <property type="entry name" value="PROKAR_LIPOPROTEIN"/>
    <property type="match status" value="1"/>
</dbReference>
<feature type="compositionally biased region" description="Low complexity" evidence="1">
    <location>
        <begin position="41"/>
        <end position="57"/>
    </location>
</feature>
<feature type="transmembrane region" description="Helical" evidence="2">
    <location>
        <begin position="465"/>
        <end position="485"/>
    </location>
</feature>
<evidence type="ECO:0000313" key="5">
    <source>
        <dbReference type="EMBL" id="KAH7982748.1"/>
    </source>
</evidence>
<dbReference type="InterPro" id="IPR006621">
    <property type="entry name" value="Nose-resist-to-fluoxetine_N"/>
</dbReference>
<dbReference type="PANTHER" id="PTHR11161:SF0">
    <property type="entry name" value="O-ACYLTRANSFERASE LIKE PROTEIN"/>
    <property type="match status" value="1"/>
</dbReference>
<accession>A0A9D4QH68</accession>
<feature type="transmembrane region" description="Helical" evidence="2">
    <location>
        <begin position="356"/>
        <end position="381"/>
    </location>
</feature>
<keyword evidence="2" id="KW-0812">Transmembrane</keyword>
<dbReference type="GO" id="GO:0016747">
    <property type="term" value="F:acyltransferase activity, transferring groups other than amino-acyl groups"/>
    <property type="evidence" value="ECO:0007669"/>
    <property type="project" value="InterPro"/>
</dbReference>
<keyword evidence="3" id="KW-0732">Signal</keyword>
<name>A0A9D4QH68_RHISA</name>
<feature type="transmembrane region" description="Helical" evidence="2">
    <location>
        <begin position="316"/>
        <end position="336"/>
    </location>
</feature>
<evidence type="ECO:0000256" key="2">
    <source>
        <dbReference type="SAM" id="Phobius"/>
    </source>
</evidence>
<dbReference type="SMART" id="SM00703">
    <property type="entry name" value="NRF"/>
    <property type="match status" value="1"/>
</dbReference>
<evidence type="ECO:0000256" key="3">
    <source>
        <dbReference type="SAM" id="SignalP"/>
    </source>
</evidence>
<feature type="transmembrane region" description="Helical" evidence="2">
    <location>
        <begin position="492"/>
        <end position="511"/>
    </location>
</feature>
<evidence type="ECO:0000313" key="6">
    <source>
        <dbReference type="Proteomes" id="UP000821837"/>
    </source>
</evidence>
<keyword evidence="2" id="KW-1133">Transmembrane helix</keyword>
<evidence type="ECO:0000259" key="4">
    <source>
        <dbReference type="SMART" id="SM00703"/>
    </source>
</evidence>
<reference evidence="5" key="2">
    <citation type="submission" date="2021-09" db="EMBL/GenBank/DDBJ databases">
        <authorList>
            <person name="Jia N."/>
            <person name="Wang J."/>
            <person name="Shi W."/>
            <person name="Du L."/>
            <person name="Sun Y."/>
            <person name="Zhan W."/>
            <person name="Jiang J."/>
            <person name="Wang Q."/>
            <person name="Zhang B."/>
            <person name="Ji P."/>
            <person name="Sakyi L.B."/>
            <person name="Cui X."/>
            <person name="Yuan T."/>
            <person name="Jiang B."/>
            <person name="Yang W."/>
            <person name="Lam T.T.-Y."/>
            <person name="Chang Q."/>
            <person name="Ding S."/>
            <person name="Wang X."/>
            <person name="Zhu J."/>
            <person name="Ruan X."/>
            <person name="Zhao L."/>
            <person name="Wei J."/>
            <person name="Que T."/>
            <person name="Du C."/>
            <person name="Cheng J."/>
            <person name="Dai P."/>
            <person name="Han X."/>
            <person name="Huang E."/>
            <person name="Gao Y."/>
            <person name="Liu J."/>
            <person name="Shao H."/>
            <person name="Ye R."/>
            <person name="Li L."/>
            <person name="Wei W."/>
            <person name="Wang X."/>
            <person name="Wang C."/>
            <person name="Huo Q."/>
            <person name="Li W."/>
            <person name="Guo W."/>
            <person name="Chen H."/>
            <person name="Chen S."/>
            <person name="Zhou L."/>
            <person name="Zhou L."/>
            <person name="Ni X."/>
            <person name="Tian J."/>
            <person name="Zhou Y."/>
            <person name="Sheng Y."/>
            <person name="Liu T."/>
            <person name="Pan Y."/>
            <person name="Xia L."/>
            <person name="Li J."/>
            <person name="Zhao F."/>
            <person name="Cao W."/>
        </authorList>
    </citation>
    <scope>NUCLEOTIDE SEQUENCE</scope>
    <source>
        <strain evidence="5">Rsan-2018</strain>
        <tissue evidence="5">Larvae</tissue>
    </source>
</reference>
<feature type="transmembrane region" description="Helical" evidence="2">
    <location>
        <begin position="569"/>
        <end position="594"/>
    </location>
</feature>
<sequence>MASLTAKKRTTSGPSSTCLFILVACVLLPLVTHASPVENYTSTTDPDSTSPTAPTTTADDEPNYEQVLRDTVARLFASMPSSLRRKLLEADVRPECSVGLFRLMRGFQNLEPWALKLFDASGKYPSGLLQATKADLGAFDECLETVVHDSYGIQVTHGQYCSVLFHLKQNRALKQRLASLDVLHPLIKQYTDYFFIDEVPVTRLGVCITDDCNKQDLQAIIDAVRPKMLRIEVESCATIDDMVMTPGQIAIISFLAVIGVLVGAGTVVEIYVASRKKTEKGGQSTWLKCLTSFSALHNTRAIIAVTRQRNAGDFDLGFIHGLRFFSLVSIVLGHSYGIMSDSWSRTLNLLILSEHWMSILVTAGFVFVDTFFFISGFLMCLVIDKQNKNGLRVFVFALVRRLVRTTIPLFFVVMCIYLLPLILTGPAAKNFFEKMDYEVNTHWWHWLLQVRNFYYVGLKTVLPHVWYLSMDYQFFVVGVPLFLLLKNRRPMAIGAFAFVGLLGCCVCAWQVTQWEIAPFMVFLAPKLATVGDTVNKYYILPSYHAVCYFTGCIAYLVADNLRQRKVSKVVQIVCWTVSFTTGICCVYIKCVWYTGDTPTSDLGKMATAFFDRIIRLSFAVYLIHFPFIEIMLHTSRERLYYSHFNQVTLFFSVLMWSYILAYFMYLVCEGPTANLDKLVFGSTTRPRAENAASTTVPKASNGTQEVVFEIPRIVLENDEKKTVNGAH</sequence>
<comment type="caution">
    <text evidence="5">The sequence shown here is derived from an EMBL/GenBank/DDBJ whole genome shotgun (WGS) entry which is preliminary data.</text>
</comment>
<dbReference type="Proteomes" id="UP000821837">
    <property type="component" value="Chromosome 1"/>
</dbReference>
<feature type="transmembrane region" description="Helical" evidence="2">
    <location>
        <begin position="402"/>
        <end position="423"/>
    </location>
</feature>
<dbReference type="InterPro" id="IPR002656">
    <property type="entry name" value="Acyl_transf_3_dom"/>
</dbReference>
<dbReference type="PANTHER" id="PTHR11161">
    <property type="entry name" value="O-ACYLTRANSFERASE"/>
    <property type="match status" value="1"/>
</dbReference>
<dbReference type="Pfam" id="PF01757">
    <property type="entry name" value="Acyl_transf_3"/>
    <property type="match status" value="1"/>
</dbReference>
<dbReference type="Pfam" id="PF20146">
    <property type="entry name" value="NRF"/>
    <property type="match status" value="1"/>
</dbReference>
<evidence type="ECO:0000256" key="1">
    <source>
        <dbReference type="SAM" id="MobiDB-lite"/>
    </source>
</evidence>
<organism evidence="5 6">
    <name type="scientific">Rhipicephalus sanguineus</name>
    <name type="common">Brown dog tick</name>
    <name type="synonym">Ixodes sanguineus</name>
    <dbReference type="NCBI Taxonomy" id="34632"/>
    <lineage>
        <taxon>Eukaryota</taxon>
        <taxon>Metazoa</taxon>
        <taxon>Ecdysozoa</taxon>
        <taxon>Arthropoda</taxon>
        <taxon>Chelicerata</taxon>
        <taxon>Arachnida</taxon>
        <taxon>Acari</taxon>
        <taxon>Parasitiformes</taxon>
        <taxon>Ixodida</taxon>
        <taxon>Ixodoidea</taxon>
        <taxon>Ixodidae</taxon>
        <taxon>Rhipicephalinae</taxon>
        <taxon>Rhipicephalus</taxon>
        <taxon>Rhipicephalus</taxon>
    </lineage>
</organism>
<feature type="transmembrane region" description="Helical" evidence="2">
    <location>
        <begin position="537"/>
        <end position="557"/>
    </location>
</feature>
<feature type="chain" id="PRO_5039555380" description="Nose resistant-to-fluoxetine protein N-terminal domain-containing protein" evidence="3">
    <location>
        <begin position="35"/>
        <end position="727"/>
    </location>
</feature>
<feature type="transmembrane region" description="Helical" evidence="2">
    <location>
        <begin position="249"/>
        <end position="272"/>
    </location>
</feature>
<dbReference type="EMBL" id="JABSTV010001245">
    <property type="protein sequence ID" value="KAH7982748.1"/>
    <property type="molecule type" value="Genomic_DNA"/>
</dbReference>
<feature type="signal peptide" evidence="3">
    <location>
        <begin position="1"/>
        <end position="34"/>
    </location>
</feature>
<dbReference type="InterPro" id="IPR052728">
    <property type="entry name" value="O2_lipid_transport_reg"/>
</dbReference>
<keyword evidence="6" id="KW-1185">Reference proteome</keyword>
<feature type="region of interest" description="Disordered" evidence="1">
    <location>
        <begin position="39"/>
        <end position="64"/>
    </location>
</feature>
<feature type="transmembrane region" description="Helical" evidence="2">
    <location>
        <begin position="614"/>
        <end position="632"/>
    </location>
</feature>
<feature type="transmembrane region" description="Helical" evidence="2">
    <location>
        <begin position="644"/>
        <end position="665"/>
    </location>
</feature>
<gene>
    <name evidence="5" type="ORF">HPB52_006929</name>
</gene>
<reference evidence="5" key="1">
    <citation type="journal article" date="2020" name="Cell">
        <title>Large-Scale Comparative Analyses of Tick Genomes Elucidate Their Genetic Diversity and Vector Capacities.</title>
        <authorList>
            <consortium name="Tick Genome and Microbiome Consortium (TIGMIC)"/>
            <person name="Jia N."/>
            <person name="Wang J."/>
            <person name="Shi W."/>
            <person name="Du L."/>
            <person name="Sun Y."/>
            <person name="Zhan W."/>
            <person name="Jiang J.F."/>
            <person name="Wang Q."/>
            <person name="Zhang B."/>
            <person name="Ji P."/>
            <person name="Bell-Sakyi L."/>
            <person name="Cui X.M."/>
            <person name="Yuan T.T."/>
            <person name="Jiang B.G."/>
            <person name="Yang W.F."/>
            <person name="Lam T.T."/>
            <person name="Chang Q.C."/>
            <person name="Ding S.J."/>
            <person name="Wang X.J."/>
            <person name="Zhu J.G."/>
            <person name="Ruan X.D."/>
            <person name="Zhao L."/>
            <person name="Wei J.T."/>
            <person name="Ye R.Z."/>
            <person name="Que T.C."/>
            <person name="Du C.H."/>
            <person name="Zhou Y.H."/>
            <person name="Cheng J.X."/>
            <person name="Dai P.F."/>
            <person name="Guo W.B."/>
            <person name="Han X.H."/>
            <person name="Huang E.J."/>
            <person name="Li L.F."/>
            <person name="Wei W."/>
            <person name="Gao Y.C."/>
            <person name="Liu J.Z."/>
            <person name="Shao H.Z."/>
            <person name="Wang X."/>
            <person name="Wang C.C."/>
            <person name="Yang T.C."/>
            <person name="Huo Q.B."/>
            <person name="Li W."/>
            <person name="Chen H.Y."/>
            <person name="Chen S.E."/>
            <person name="Zhou L.G."/>
            <person name="Ni X.B."/>
            <person name="Tian J.H."/>
            <person name="Sheng Y."/>
            <person name="Liu T."/>
            <person name="Pan Y.S."/>
            <person name="Xia L.Y."/>
            <person name="Li J."/>
            <person name="Zhao F."/>
            <person name="Cao W.C."/>
        </authorList>
    </citation>
    <scope>NUCLEOTIDE SEQUENCE</scope>
    <source>
        <strain evidence="5">Rsan-2018</strain>
    </source>
</reference>
<dbReference type="AlphaFoldDB" id="A0A9D4QH68"/>
<keyword evidence="2" id="KW-0472">Membrane</keyword>
<dbReference type="VEuPathDB" id="VectorBase:RSAN_050524"/>